<keyword evidence="5" id="KW-0229">DNA integration</keyword>
<dbReference type="InterPro" id="IPR050090">
    <property type="entry name" value="Tyrosine_recombinase_XerCD"/>
</dbReference>
<dbReference type="GO" id="GO:0007059">
    <property type="term" value="P:chromosome segregation"/>
    <property type="evidence" value="ECO:0007669"/>
    <property type="project" value="UniProtKB-KW"/>
</dbReference>
<keyword evidence="7" id="KW-0233">DNA recombination</keyword>
<dbReference type="EMBL" id="FNQY01000010">
    <property type="protein sequence ID" value="SEA19550.1"/>
    <property type="molecule type" value="Genomic_DNA"/>
</dbReference>
<evidence type="ECO:0000256" key="3">
    <source>
        <dbReference type="ARBA" id="ARBA00022618"/>
    </source>
</evidence>
<dbReference type="Proteomes" id="UP000199041">
    <property type="component" value="Unassembled WGS sequence"/>
</dbReference>
<sequence>MGQSTIYKGAAARIPVLAQFLDYLSFEKRYSVHTVSAYEMDLGQFFDFLETSYTGTDFTEVNTAMVRSWMVELKNNSAHPNNNKTLHRKISSLKSFYKYLLRNQLVDSTPLTVLKLPKISKRLPTFLKEQEAAELTSPSRMEGLVETELLDQQKRTALLKGPVLYEGAAITDGQLNSKGAIQVWKKYFNEFTGYLTICLFYQCGIRRSELIELKQRDVDFSLQQIKVLGKGQKQRLIPVSPELLALMQTYIQQQGQIDTLLKNNPAAVLLTDHTGKPLYAKKVYNMVRSLVGEVTDLKKKSPHILRHSFATHLLNAGADLSAVKELLGHASLAATQVYTHTNIEKLKEVYKKAHPKS</sequence>
<organism evidence="12 13">
    <name type="scientific">Arachidicoccus rhizosphaerae</name>
    <dbReference type="NCBI Taxonomy" id="551991"/>
    <lineage>
        <taxon>Bacteria</taxon>
        <taxon>Pseudomonadati</taxon>
        <taxon>Bacteroidota</taxon>
        <taxon>Chitinophagia</taxon>
        <taxon>Chitinophagales</taxon>
        <taxon>Chitinophagaceae</taxon>
        <taxon>Arachidicoccus</taxon>
    </lineage>
</organism>
<evidence type="ECO:0000256" key="1">
    <source>
        <dbReference type="ARBA" id="ARBA00004496"/>
    </source>
</evidence>
<name>A0A1H3Z7C4_9BACT</name>
<dbReference type="OrthoDB" id="9801717at2"/>
<dbReference type="GO" id="GO:0005737">
    <property type="term" value="C:cytoplasm"/>
    <property type="evidence" value="ECO:0007669"/>
    <property type="project" value="UniProtKB-SubCell"/>
</dbReference>
<keyword evidence="3" id="KW-0132">Cell division</keyword>
<dbReference type="RefSeq" id="WP_091397535.1">
    <property type="nucleotide sequence ID" value="NZ_FNQY01000010.1"/>
</dbReference>
<evidence type="ECO:0000313" key="13">
    <source>
        <dbReference type="Proteomes" id="UP000199041"/>
    </source>
</evidence>
<keyword evidence="8" id="KW-0131">Cell cycle</keyword>
<dbReference type="GO" id="GO:0006310">
    <property type="term" value="P:DNA recombination"/>
    <property type="evidence" value="ECO:0007669"/>
    <property type="project" value="UniProtKB-KW"/>
</dbReference>
<gene>
    <name evidence="12" type="ORF">SAMN05192529_11065</name>
</gene>
<dbReference type="InterPro" id="IPR013762">
    <property type="entry name" value="Integrase-like_cat_sf"/>
</dbReference>
<dbReference type="SUPFAM" id="SSF47823">
    <property type="entry name" value="lambda integrase-like, N-terminal domain"/>
    <property type="match status" value="1"/>
</dbReference>
<evidence type="ECO:0000256" key="8">
    <source>
        <dbReference type="ARBA" id="ARBA00023306"/>
    </source>
</evidence>
<dbReference type="GO" id="GO:0051301">
    <property type="term" value="P:cell division"/>
    <property type="evidence" value="ECO:0007669"/>
    <property type="project" value="UniProtKB-KW"/>
</dbReference>
<dbReference type="AlphaFoldDB" id="A0A1H3Z7C4"/>
<dbReference type="InterPro" id="IPR044068">
    <property type="entry name" value="CB"/>
</dbReference>
<dbReference type="InterPro" id="IPR004107">
    <property type="entry name" value="Integrase_SAM-like_N"/>
</dbReference>
<keyword evidence="2" id="KW-0963">Cytoplasm</keyword>
<accession>A0A1H3Z7C4</accession>
<dbReference type="STRING" id="551991.SAMN05192529_11065"/>
<evidence type="ECO:0000256" key="7">
    <source>
        <dbReference type="ARBA" id="ARBA00023172"/>
    </source>
</evidence>
<dbReference type="InterPro" id="IPR010998">
    <property type="entry name" value="Integrase_recombinase_N"/>
</dbReference>
<dbReference type="PANTHER" id="PTHR30349">
    <property type="entry name" value="PHAGE INTEGRASE-RELATED"/>
    <property type="match status" value="1"/>
</dbReference>
<dbReference type="PROSITE" id="PS51898">
    <property type="entry name" value="TYR_RECOMBINASE"/>
    <property type="match status" value="1"/>
</dbReference>
<evidence type="ECO:0000259" key="10">
    <source>
        <dbReference type="PROSITE" id="PS51898"/>
    </source>
</evidence>
<dbReference type="GO" id="GO:0015074">
    <property type="term" value="P:DNA integration"/>
    <property type="evidence" value="ECO:0007669"/>
    <property type="project" value="UniProtKB-KW"/>
</dbReference>
<evidence type="ECO:0000256" key="2">
    <source>
        <dbReference type="ARBA" id="ARBA00022490"/>
    </source>
</evidence>
<evidence type="ECO:0000256" key="6">
    <source>
        <dbReference type="ARBA" id="ARBA00023125"/>
    </source>
</evidence>
<evidence type="ECO:0000313" key="12">
    <source>
        <dbReference type="EMBL" id="SEA19550.1"/>
    </source>
</evidence>
<dbReference type="PANTHER" id="PTHR30349:SF77">
    <property type="entry name" value="TYROSINE RECOMBINASE XERC"/>
    <property type="match status" value="1"/>
</dbReference>
<protein>
    <submittedName>
        <fullName evidence="12">Integrase/recombinase XerC</fullName>
    </submittedName>
</protein>
<dbReference type="PROSITE" id="PS51900">
    <property type="entry name" value="CB"/>
    <property type="match status" value="1"/>
</dbReference>
<keyword evidence="13" id="KW-1185">Reference proteome</keyword>
<evidence type="ECO:0000256" key="5">
    <source>
        <dbReference type="ARBA" id="ARBA00022908"/>
    </source>
</evidence>
<feature type="domain" description="Tyr recombinase" evidence="10">
    <location>
        <begin position="145"/>
        <end position="351"/>
    </location>
</feature>
<dbReference type="Gene3D" id="1.10.443.10">
    <property type="entry name" value="Intergrase catalytic core"/>
    <property type="match status" value="1"/>
</dbReference>
<dbReference type="InterPro" id="IPR011010">
    <property type="entry name" value="DNA_brk_join_enz"/>
</dbReference>
<reference evidence="12 13" key="1">
    <citation type="submission" date="2016-10" db="EMBL/GenBank/DDBJ databases">
        <authorList>
            <person name="de Groot N.N."/>
        </authorList>
    </citation>
    <scope>NUCLEOTIDE SEQUENCE [LARGE SCALE GENOMIC DNA]</scope>
    <source>
        <strain evidence="12 13">Vu-144</strain>
    </source>
</reference>
<dbReference type="Pfam" id="PF02899">
    <property type="entry name" value="Phage_int_SAM_1"/>
    <property type="match status" value="1"/>
</dbReference>
<dbReference type="Gene3D" id="1.10.150.130">
    <property type="match status" value="1"/>
</dbReference>
<evidence type="ECO:0000256" key="9">
    <source>
        <dbReference type="PROSITE-ProRule" id="PRU01248"/>
    </source>
</evidence>
<keyword evidence="6 9" id="KW-0238">DNA-binding</keyword>
<keyword evidence="4" id="KW-0159">Chromosome partition</keyword>
<dbReference type="GO" id="GO:0003677">
    <property type="term" value="F:DNA binding"/>
    <property type="evidence" value="ECO:0007669"/>
    <property type="project" value="UniProtKB-UniRule"/>
</dbReference>
<dbReference type="SUPFAM" id="SSF56349">
    <property type="entry name" value="DNA breaking-rejoining enzymes"/>
    <property type="match status" value="1"/>
</dbReference>
<proteinExistence type="predicted"/>
<feature type="domain" description="Core-binding (CB)" evidence="11">
    <location>
        <begin position="11"/>
        <end position="101"/>
    </location>
</feature>
<dbReference type="Pfam" id="PF00589">
    <property type="entry name" value="Phage_integrase"/>
    <property type="match status" value="1"/>
</dbReference>
<comment type="subcellular location">
    <subcellularLocation>
        <location evidence="1">Cytoplasm</location>
    </subcellularLocation>
</comment>
<evidence type="ECO:0000256" key="4">
    <source>
        <dbReference type="ARBA" id="ARBA00022829"/>
    </source>
</evidence>
<dbReference type="InterPro" id="IPR002104">
    <property type="entry name" value="Integrase_catalytic"/>
</dbReference>
<evidence type="ECO:0000259" key="11">
    <source>
        <dbReference type="PROSITE" id="PS51900"/>
    </source>
</evidence>